<dbReference type="InterPro" id="IPR040256">
    <property type="entry name" value="At4g02000-like"/>
</dbReference>
<keyword evidence="4" id="KW-1185">Reference proteome</keyword>
<dbReference type="PANTHER" id="PTHR31286:SF99">
    <property type="entry name" value="DUF4283 DOMAIN-CONTAINING PROTEIN"/>
    <property type="match status" value="1"/>
</dbReference>
<evidence type="ECO:0000259" key="2">
    <source>
        <dbReference type="Pfam" id="PF14111"/>
    </source>
</evidence>
<name>A0AAV2CJG7_9ROSI</name>
<dbReference type="AlphaFoldDB" id="A0AAV2CJG7"/>
<evidence type="ECO:0000256" key="1">
    <source>
        <dbReference type="SAM" id="MobiDB-lite"/>
    </source>
</evidence>
<dbReference type="PANTHER" id="PTHR31286">
    <property type="entry name" value="GLYCINE-RICH CELL WALL STRUCTURAL PROTEIN 1.8-LIKE"/>
    <property type="match status" value="1"/>
</dbReference>
<feature type="region of interest" description="Disordered" evidence="1">
    <location>
        <begin position="293"/>
        <end position="466"/>
    </location>
</feature>
<gene>
    <name evidence="3" type="ORF">LTRI10_LOCUS3765</name>
</gene>
<evidence type="ECO:0000313" key="4">
    <source>
        <dbReference type="Proteomes" id="UP001497516"/>
    </source>
</evidence>
<feature type="compositionally biased region" description="Polar residues" evidence="1">
    <location>
        <begin position="352"/>
        <end position="361"/>
    </location>
</feature>
<reference evidence="3 4" key="1">
    <citation type="submission" date="2024-04" db="EMBL/GenBank/DDBJ databases">
        <authorList>
            <person name="Fracassetti M."/>
        </authorList>
    </citation>
    <scope>NUCLEOTIDE SEQUENCE [LARGE SCALE GENOMIC DNA]</scope>
</reference>
<feature type="compositionally biased region" description="Basic and acidic residues" evidence="1">
    <location>
        <begin position="362"/>
        <end position="383"/>
    </location>
</feature>
<feature type="domain" description="DUF4283" evidence="2">
    <location>
        <begin position="75"/>
        <end position="156"/>
    </location>
</feature>
<feature type="compositionally biased region" description="Basic and acidic residues" evidence="1">
    <location>
        <begin position="424"/>
        <end position="445"/>
    </location>
</feature>
<dbReference type="EMBL" id="OZ034813">
    <property type="protein sequence ID" value="CAL1356042.1"/>
    <property type="molecule type" value="Genomic_DNA"/>
</dbReference>
<dbReference type="InterPro" id="IPR025558">
    <property type="entry name" value="DUF4283"/>
</dbReference>
<proteinExistence type="predicted"/>
<organism evidence="3 4">
    <name type="scientific">Linum trigynum</name>
    <dbReference type="NCBI Taxonomy" id="586398"/>
    <lineage>
        <taxon>Eukaryota</taxon>
        <taxon>Viridiplantae</taxon>
        <taxon>Streptophyta</taxon>
        <taxon>Embryophyta</taxon>
        <taxon>Tracheophyta</taxon>
        <taxon>Spermatophyta</taxon>
        <taxon>Magnoliopsida</taxon>
        <taxon>eudicotyledons</taxon>
        <taxon>Gunneridae</taxon>
        <taxon>Pentapetalae</taxon>
        <taxon>rosids</taxon>
        <taxon>fabids</taxon>
        <taxon>Malpighiales</taxon>
        <taxon>Linaceae</taxon>
        <taxon>Linum</taxon>
    </lineage>
</organism>
<sequence length="466" mass="51898">METEKENTTPSPGKGTWAKSFSAVLQEDKWYVADSDSEDVAAMEKEEDDEIDAEEDPKCPTIPFIAAEKIKWRREWRSALVVKGLGRRVSYIPLARRLNFLWARNGEIRISDMKNGCFLVRFRNQKDYEWAMEGGPWLLGDTYLTVHRWFKGFNPWKTVITTTMVWAQLPELPIEFINKEAVMKIGQWLGKPVRVDRATELGARGKFARLCVEVDLTQPLLSQYKIEGTTYLIQYEGLDDLCTNCGTYGKSGGKCQCDLAEKAMETEGVQADEVEKVEDPTQGRTYGDWMVVKRRDRRPGRGVGRGKELRNGQGDSNRFNTLAGVANQVETEDVTEVVAEGDMGNTKEKQMAPQSPEGNTSHAEDHAHHVKDRRQEQNVKESNAKPGTPKPKAIPAGRKETAASKTQGISAGKGLTSGVQGIKGDGKKPWQKKESNKSAEIRKEAGGTSTQKTAEGAGNRSPSVDK</sequence>
<accession>A0AAV2CJG7</accession>
<evidence type="ECO:0000313" key="3">
    <source>
        <dbReference type="EMBL" id="CAL1356042.1"/>
    </source>
</evidence>
<protein>
    <recommendedName>
        <fullName evidence="2">DUF4283 domain-containing protein</fullName>
    </recommendedName>
</protein>
<dbReference type="Proteomes" id="UP001497516">
    <property type="component" value="Chromosome 1"/>
</dbReference>
<dbReference type="Pfam" id="PF14111">
    <property type="entry name" value="DUF4283"/>
    <property type="match status" value="1"/>
</dbReference>